<sequence>RCNRALPCTCRTGLRLPCCCLPLALHAYCDIAVDPESEALERLSYLFSLQNCVPPQQRCCYSAPQKLLHLHPWSNTYFPTLQLWGSGCTPWPWLWVPLLWRNFHSCPRNLVHKSAQIDQRCHVPDRRNPVSSDVLCEEHCHEGATSRASREIEENERWVEVRDWAGFTFFSNETCQAGSFPGSLSGVDLRWPKPGSGTDQGDITVLVHLGSRRRR</sequence>
<evidence type="ECO:0000313" key="1">
    <source>
        <dbReference type="EMBL" id="CAA65336.1"/>
    </source>
</evidence>
<accession>Q39170</accession>
<proteinExistence type="evidence at transcript level"/>
<feature type="non-terminal residue" evidence="1">
    <location>
        <position position="1"/>
    </location>
</feature>
<gene>
    <name evidence="1" type="primary">ORF</name>
</gene>
<organism evidence="1">
    <name type="scientific">Arabidopsis thaliana</name>
    <name type="common">Mouse-ear cress</name>
    <dbReference type="NCBI Taxonomy" id="3702"/>
    <lineage>
        <taxon>Eukaryota</taxon>
        <taxon>Viridiplantae</taxon>
        <taxon>Streptophyta</taxon>
        <taxon>Embryophyta</taxon>
        <taxon>Tracheophyta</taxon>
        <taxon>Spermatophyta</taxon>
        <taxon>Magnoliopsida</taxon>
        <taxon>eudicotyledons</taxon>
        <taxon>Gunneridae</taxon>
        <taxon>Pentapetalae</taxon>
        <taxon>rosids</taxon>
        <taxon>malvids</taxon>
        <taxon>Brassicales</taxon>
        <taxon>Brassicaceae</taxon>
        <taxon>Camelineae</taxon>
        <taxon>Arabidopsis</taxon>
    </lineage>
</organism>
<dbReference type="AlphaFoldDB" id="Q39170"/>
<protein>
    <submittedName>
        <fullName evidence="1">ORF protein</fullName>
    </submittedName>
</protein>
<reference evidence="1" key="1">
    <citation type="journal article" date="1996" name="Mol. Gen. Genet.">
        <title>Characterisation of a new allele of pale cress and its role in greening in Arabidopsis thaliana.</title>
        <authorList>
            <person name="Grevelding C."/>
            <person name="Suter-Crazzolara C."/>
            <person name="Menges A."/>
            <person name="von Kempner E."/>
            <person name="Masterson R."/>
            <person name="Schell J."/>
            <person name="Reiss B."/>
        </authorList>
    </citation>
    <scope>NUCLEOTIDE SEQUENCE</scope>
</reference>
<name>Q39170_ARATH</name>
<dbReference type="EMBL" id="X96481">
    <property type="protein sequence ID" value="CAA65336.1"/>
    <property type="molecule type" value="mRNA"/>
</dbReference>